<evidence type="ECO:0000256" key="8">
    <source>
        <dbReference type="ARBA" id="ARBA00022759"/>
    </source>
</evidence>
<dbReference type="GO" id="GO:0003964">
    <property type="term" value="F:RNA-directed DNA polymerase activity"/>
    <property type="evidence" value="ECO:0007669"/>
    <property type="project" value="UniProtKB-KW"/>
</dbReference>
<sequence length="703" mass="77832">MNRLLLKLMKVFSSHDEDFGHTSAVKHQIPHSSAPPSHERYRPIPPSLYTELQTLLQNMLDSVVRKLNSLTHKDAYPFSRIEELLTGLKAAKWYSTLDLASGYWQVEMDPSDQEKTAFTTAFGLYEFERMPFGLCNAPATFQRLMQHCLGTMAVYASFEGLGAVLAQEQGSMERVIAYASRSLHPTERNDQNYSSFKLELVALKWAKWKPVLLSLLPPTSSGVGRLEIQHLGGGGAEGDHGSAVRRHHPPLGDRKLKVVRLSELIRVLRLPPNAEACPMENMSAFCVETQERTLVFAALKDDCVDWVEKLCNSTFQGGGGSGSNEPHMEENQIYASAGEVSEFWVVVQSTDAATRCGLQGSHWLQVGRAALQLRETQKKRVVREWPYELLRRYGKDKMTLTIEAGRRCDSGPGMFIFETQQAEKIFSLIQSTIRRKTSAITPGNQNQEGEKVIVTNIQAHSPLPIIPNMTNMTSILGKDLRTEERKRAASEESTHIQAEVVVQAECVSAQPAPITLMPLPLVPTQDSPSVGRQSDQPDPVYADPAECIQSIPKLQLSSALYVDPASVLPLKLPSSRETVAPLPTSCTPHPHPDSVYSEVYDRVSPVQSKQAVSQSKCFADEPIYTEPLNDQGKVSHKDESKPEPFAHLYAQVCKRAPSSNPSTSFDTTTQSSAPSSSDIGITTTTKDMDQSLDDVIYENLGII</sequence>
<evidence type="ECO:0000256" key="7">
    <source>
        <dbReference type="ARBA" id="ARBA00022722"/>
    </source>
</evidence>
<dbReference type="SUPFAM" id="SSF50729">
    <property type="entry name" value="PH domain-like"/>
    <property type="match status" value="1"/>
</dbReference>
<dbReference type="EMBL" id="VEVO01000009">
    <property type="protein sequence ID" value="KAF0037913.1"/>
    <property type="molecule type" value="Genomic_DNA"/>
</dbReference>
<feature type="domain" description="IRS-type PTB" evidence="12">
    <location>
        <begin position="339"/>
        <end position="443"/>
    </location>
</feature>
<dbReference type="GO" id="GO:0043410">
    <property type="term" value="P:positive regulation of MAPK cascade"/>
    <property type="evidence" value="ECO:0007669"/>
    <property type="project" value="TreeGrafter"/>
</dbReference>
<dbReference type="SMART" id="SM00310">
    <property type="entry name" value="PTBI"/>
    <property type="match status" value="1"/>
</dbReference>
<comment type="caution">
    <text evidence="13">The sequence shown here is derived from an EMBL/GenBank/DDBJ whole genome shotgun (WGS) entry which is preliminary data.</text>
</comment>
<evidence type="ECO:0000256" key="2">
    <source>
        <dbReference type="ARBA" id="ARBA00012180"/>
    </source>
</evidence>
<keyword evidence="9" id="KW-0378">Hydrolase</keyword>
<dbReference type="Proteomes" id="UP000438429">
    <property type="component" value="Unassembled WGS sequence"/>
</dbReference>
<dbReference type="InterPro" id="IPR037751">
    <property type="entry name" value="Dok1/2/3_PTB"/>
</dbReference>
<dbReference type="Pfam" id="PF17919">
    <property type="entry name" value="RT_RNaseH_2"/>
    <property type="match status" value="1"/>
</dbReference>
<dbReference type="InterPro" id="IPR050996">
    <property type="entry name" value="Docking_Protein_DOK"/>
</dbReference>
<evidence type="ECO:0000256" key="4">
    <source>
        <dbReference type="ARBA" id="ARBA00022670"/>
    </source>
</evidence>
<reference evidence="13 14" key="1">
    <citation type="submission" date="2019-06" db="EMBL/GenBank/DDBJ databases">
        <title>Draft genomes of female and male turbot (Scophthalmus maximus).</title>
        <authorList>
            <person name="Xu H."/>
            <person name="Xu X.-W."/>
            <person name="Shao C."/>
            <person name="Chen S."/>
        </authorList>
    </citation>
    <scope>NUCLEOTIDE SEQUENCE [LARGE SCALE GENOMIC DNA]</scope>
    <source>
        <strain evidence="13">Ysfricsl-2016a</strain>
        <tissue evidence="13">Blood</tissue>
    </source>
</reference>
<comment type="similarity">
    <text evidence="1">Belongs to the beta type-B retroviral polymerase family. HERV class-II K(HML-2) pol subfamily.</text>
</comment>
<keyword evidence="8" id="KW-0255">Endonuclease</keyword>
<dbReference type="EC" id="3.1.26.4" evidence="2"/>
<dbReference type="SMART" id="SM01244">
    <property type="entry name" value="IRS"/>
    <property type="match status" value="1"/>
</dbReference>
<dbReference type="Gene3D" id="3.30.70.270">
    <property type="match status" value="1"/>
</dbReference>
<dbReference type="CDD" id="cd01647">
    <property type="entry name" value="RT_LTR"/>
    <property type="match status" value="1"/>
</dbReference>
<dbReference type="GO" id="GO:0005737">
    <property type="term" value="C:cytoplasm"/>
    <property type="evidence" value="ECO:0007669"/>
    <property type="project" value="TreeGrafter"/>
</dbReference>
<dbReference type="GO" id="GO:0006508">
    <property type="term" value="P:proteolysis"/>
    <property type="evidence" value="ECO:0007669"/>
    <property type="project" value="UniProtKB-KW"/>
</dbReference>
<protein>
    <recommendedName>
        <fullName evidence="2">ribonuclease H</fullName>
        <ecNumber evidence="2">3.1.26.4</ecNumber>
    </recommendedName>
</protein>
<gene>
    <name evidence="13" type="ORF">F2P81_010787</name>
</gene>
<dbReference type="SUPFAM" id="SSF56672">
    <property type="entry name" value="DNA/RNA polymerases"/>
    <property type="match status" value="1"/>
</dbReference>
<dbReference type="PROSITE" id="PS51064">
    <property type="entry name" value="IRS_PTB"/>
    <property type="match status" value="1"/>
</dbReference>
<accession>A0A6A4SVC6</accession>
<evidence type="ECO:0000259" key="12">
    <source>
        <dbReference type="PROSITE" id="PS51064"/>
    </source>
</evidence>
<dbReference type="GO" id="GO:0008233">
    <property type="term" value="F:peptidase activity"/>
    <property type="evidence" value="ECO:0007669"/>
    <property type="project" value="UniProtKB-KW"/>
</dbReference>
<keyword evidence="4" id="KW-0645">Protease</keyword>
<evidence type="ECO:0000256" key="6">
    <source>
        <dbReference type="ARBA" id="ARBA00022695"/>
    </source>
</evidence>
<dbReference type="GO" id="GO:0007265">
    <property type="term" value="P:Ras protein signal transduction"/>
    <property type="evidence" value="ECO:0007669"/>
    <property type="project" value="TreeGrafter"/>
</dbReference>
<proteinExistence type="inferred from homology"/>
<dbReference type="Gene3D" id="2.30.29.30">
    <property type="entry name" value="Pleckstrin-homology domain (PH domain)/Phosphotyrosine-binding domain (PTB)"/>
    <property type="match status" value="2"/>
</dbReference>
<dbReference type="InterPro" id="IPR011993">
    <property type="entry name" value="PH-like_dom_sf"/>
</dbReference>
<evidence type="ECO:0000313" key="13">
    <source>
        <dbReference type="EMBL" id="KAF0037913.1"/>
    </source>
</evidence>
<dbReference type="InterPro" id="IPR043502">
    <property type="entry name" value="DNA/RNA_pol_sf"/>
</dbReference>
<dbReference type="GO" id="GO:0007169">
    <property type="term" value="P:cell surface receptor protein tyrosine kinase signaling pathway"/>
    <property type="evidence" value="ECO:0007669"/>
    <property type="project" value="TreeGrafter"/>
</dbReference>
<dbReference type="InterPro" id="IPR043128">
    <property type="entry name" value="Rev_trsase/Diguanyl_cyclase"/>
</dbReference>
<keyword evidence="7" id="KW-0540">Nuclease</keyword>
<dbReference type="PANTHER" id="PTHR21258">
    <property type="entry name" value="DOCKING PROTEIN RELATED"/>
    <property type="match status" value="1"/>
</dbReference>
<evidence type="ECO:0000256" key="1">
    <source>
        <dbReference type="ARBA" id="ARBA00010879"/>
    </source>
</evidence>
<dbReference type="FunFam" id="3.10.10.10:FF:000007">
    <property type="entry name" value="Retrovirus-related Pol polyprotein from transposon 17.6-like Protein"/>
    <property type="match status" value="1"/>
</dbReference>
<dbReference type="AlphaFoldDB" id="A0A6A4SVC6"/>
<dbReference type="InterPro" id="IPR002404">
    <property type="entry name" value="IRS_PTB"/>
</dbReference>
<keyword evidence="5" id="KW-0808">Transferase</keyword>
<dbReference type="Pfam" id="PF02174">
    <property type="entry name" value="IRS"/>
    <property type="match status" value="1"/>
</dbReference>
<evidence type="ECO:0000256" key="11">
    <source>
        <dbReference type="SAM" id="MobiDB-lite"/>
    </source>
</evidence>
<feature type="region of interest" description="Disordered" evidence="11">
    <location>
        <begin position="657"/>
        <end position="685"/>
    </location>
</feature>
<keyword evidence="10" id="KW-0695">RNA-directed DNA polymerase</keyword>
<dbReference type="InterPro" id="IPR041577">
    <property type="entry name" value="RT_RNaseH_2"/>
</dbReference>
<evidence type="ECO:0000256" key="3">
    <source>
        <dbReference type="ARBA" id="ARBA00022553"/>
    </source>
</evidence>
<dbReference type="InterPro" id="IPR000477">
    <property type="entry name" value="RT_dom"/>
</dbReference>
<evidence type="ECO:0000313" key="14">
    <source>
        <dbReference type="Proteomes" id="UP000438429"/>
    </source>
</evidence>
<evidence type="ECO:0000256" key="10">
    <source>
        <dbReference type="ARBA" id="ARBA00022918"/>
    </source>
</evidence>
<dbReference type="Pfam" id="PF00078">
    <property type="entry name" value="RVT_1"/>
    <property type="match status" value="1"/>
</dbReference>
<keyword evidence="3" id="KW-0597">Phosphoprotein</keyword>
<dbReference type="Gene3D" id="3.10.10.10">
    <property type="entry name" value="HIV Type 1 Reverse Transcriptase, subunit A, domain 1"/>
    <property type="match status" value="1"/>
</dbReference>
<dbReference type="CDD" id="cd01203">
    <property type="entry name" value="PTB_DOK1_DOK2_DOK3"/>
    <property type="match status" value="1"/>
</dbReference>
<dbReference type="GO" id="GO:0004523">
    <property type="term" value="F:RNA-DNA hybrid ribonuclease activity"/>
    <property type="evidence" value="ECO:0007669"/>
    <property type="project" value="UniProtKB-EC"/>
</dbReference>
<evidence type="ECO:0000256" key="5">
    <source>
        <dbReference type="ARBA" id="ARBA00022679"/>
    </source>
</evidence>
<dbReference type="PANTHER" id="PTHR21258:SF46">
    <property type="entry name" value="DOCKING PROTEIN 1"/>
    <property type="match status" value="1"/>
</dbReference>
<organism evidence="13 14">
    <name type="scientific">Scophthalmus maximus</name>
    <name type="common">Turbot</name>
    <name type="synonym">Psetta maxima</name>
    <dbReference type="NCBI Taxonomy" id="52904"/>
    <lineage>
        <taxon>Eukaryota</taxon>
        <taxon>Metazoa</taxon>
        <taxon>Chordata</taxon>
        <taxon>Craniata</taxon>
        <taxon>Vertebrata</taxon>
        <taxon>Euteleostomi</taxon>
        <taxon>Actinopterygii</taxon>
        <taxon>Neopterygii</taxon>
        <taxon>Teleostei</taxon>
        <taxon>Neoteleostei</taxon>
        <taxon>Acanthomorphata</taxon>
        <taxon>Carangaria</taxon>
        <taxon>Pleuronectiformes</taxon>
        <taxon>Pleuronectoidei</taxon>
        <taxon>Scophthalmidae</taxon>
        <taxon>Scophthalmus</taxon>
    </lineage>
</organism>
<evidence type="ECO:0000256" key="9">
    <source>
        <dbReference type="ARBA" id="ARBA00022801"/>
    </source>
</evidence>
<name>A0A6A4SVC6_SCOMX</name>
<keyword evidence="6" id="KW-0548">Nucleotidyltransferase</keyword>